<evidence type="ECO:0000313" key="2">
    <source>
        <dbReference type="Proteomes" id="UP000828941"/>
    </source>
</evidence>
<sequence length="77" mass="8389">MATDKHATAGVQVQKEAGPKPDVKDKPESGNVMKSSQMKKKRKSSSIERCLFCLCCCWMCDACSLCTKGIPFPFAGD</sequence>
<gene>
    <name evidence="1" type="ORF">L6164_017881</name>
</gene>
<reference evidence="1 2" key="1">
    <citation type="journal article" date="2022" name="DNA Res.">
        <title>Chromosomal-level genome assembly of the orchid tree Bauhinia variegata (Leguminosae; Cercidoideae) supports the allotetraploid origin hypothesis of Bauhinia.</title>
        <authorList>
            <person name="Zhong Y."/>
            <person name="Chen Y."/>
            <person name="Zheng D."/>
            <person name="Pang J."/>
            <person name="Liu Y."/>
            <person name="Luo S."/>
            <person name="Meng S."/>
            <person name="Qian L."/>
            <person name="Wei D."/>
            <person name="Dai S."/>
            <person name="Zhou R."/>
        </authorList>
    </citation>
    <scope>NUCLEOTIDE SEQUENCE [LARGE SCALE GENOMIC DNA]</scope>
    <source>
        <strain evidence="1">BV-YZ2020</strain>
    </source>
</reference>
<dbReference type="EMBL" id="CM039432">
    <property type="protein sequence ID" value="KAI4333024.1"/>
    <property type="molecule type" value="Genomic_DNA"/>
</dbReference>
<protein>
    <submittedName>
        <fullName evidence="1">Uncharacterized protein</fullName>
    </submittedName>
</protein>
<keyword evidence="2" id="KW-1185">Reference proteome</keyword>
<evidence type="ECO:0000313" key="1">
    <source>
        <dbReference type="EMBL" id="KAI4333024.1"/>
    </source>
</evidence>
<organism evidence="1 2">
    <name type="scientific">Bauhinia variegata</name>
    <name type="common">Purple orchid tree</name>
    <name type="synonym">Phanera variegata</name>
    <dbReference type="NCBI Taxonomy" id="167791"/>
    <lineage>
        <taxon>Eukaryota</taxon>
        <taxon>Viridiplantae</taxon>
        <taxon>Streptophyta</taxon>
        <taxon>Embryophyta</taxon>
        <taxon>Tracheophyta</taxon>
        <taxon>Spermatophyta</taxon>
        <taxon>Magnoliopsida</taxon>
        <taxon>eudicotyledons</taxon>
        <taxon>Gunneridae</taxon>
        <taxon>Pentapetalae</taxon>
        <taxon>rosids</taxon>
        <taxon>fabids</taxon>
        <taxon>Fabales</taxon>
        <taxon>Fabaceae</taxon>
        <taxon>Cercidoideae</taxon>
        <taxon>Cercideae</taxon>
        <taxon>Bauhiniinae</taxon>
        <taxon>Bauhinia</taxon>
    </lineage>
</organism>
<comment type="caution">
    <text evidence="1">The sequence shown here is derived from an EMBL/GenBank/DDBJ whole genome shotgun (WGS) entry which is preliminary data.</text>
</comment>
<name>A0ACB9NB58_BAUVA</name>
<accession>A0ACB9NB58</accession>
<proteinExistence type="predicted"/>
<dbReference type="Proteomes" id="UP000828941">
    <property type="component" value="Chromosome 7"/>
</dbReference>